<evidence type="ECO:0000313" key="3">
    <source>
        <dbReference type="Proteomes" id="UP000033769"/>
    </source>
</evidence>
<name>A0A0F3M710_ORITS</name>
<dbReference type="Pfam" id="PF13358">
    <property type="entry name" value="DDE_3"/>
    <property type="match status" value="1"/>
</dbReference>
<dbReference type="InterPro" id="IPR038717">
    <property type="entry name" value="Tc1-like_DDE_dom"/>
</dbReference>
<comment type="caution">
    <text evidence="2">The sequence shown here is derived from an EMBL/GenBank/DDBJ whole genome shotgun (WGS) entry which is preliminary data.</text>
</comment>
<dbReference type="Proteomes" id="UP000033769">
    <property type="component" value="Unassembled WGS sequence"/>
</dbReference>
<keyword evidence="2" id="KW-0540">Nuclease</keyword>
<proteinExistence type="predicted"/>
<keyword evidence="2" id="KW-0255">Endonuclease</keyword>
<sequence>MIAGLCNNQIIAPVIFEGNCNKAIFTTYVETILIKELLPGQIVIMDNINFHKNNTIKVFNRIGWLQYSILTYI</sequence>
<dbReference type="EMBL" id="LANO01000050">
    <property type="protein sequence ID" value="KJV51267.1"/>
    <property type="molecule type" value="Genomic_DNA"/>
</dbReference>
<organism evidence="2 3">
    <name type="scientific">Orientia tsutsugamushi str. Gilliam</name>
    <dbReference type="NCBI Taxonomy" id="1359184"/>
    <lineage>
        <taxon>Bacteria</taxon>
        <taxon>Pseudomonadati</taxon>
        <taxon>Pseudomonadota</taxon>
        <taxon>Alphaproteobacteria</taxon>
        <taxon>Rickettsiales</taxon>
        <taxon>Rickettsiaceae</taxon>
        <taxon>Rickettsieae</taxon>
        <taxon>Orientia</taxon>
    </lineage>
</organism>
<feature type="domain" description="Tc1-like transposase DDE" evidence="1">
    <location>
        <begin position="1"/>
        <end position="59"/>
    </location>
</feature>
<evidence type="ECO:0000259" key="1">
    <source>
        <dbReference type="Pfam" id="PF13358"/>
    </source>
</evidence>
<evidence type="ECO:0000313" key="2">
    <source>
        <dbReference type="EMBL" id="KJV51267.1"/>
    </source>
</evidence>
<dbReference type="PATRIC" id="fig|1359184.3.peg.2218"/>
<dbReference type="AlphaFoldDB" id="A0A0F3M710"/>
<keyword evidence="2" id="KW-0378">Hydrolase</keyword>
<reference evidence="2 3" key="1">
    <citation type="submission" date="2015-02" db="EMBL/GenBank/DDBJ databases">
        <title>Genome Sequencing of Rickettsiales.</title>
        <authorList>
            <person name="Daugherty S.C."/>
            <person name="Su Q."/>
            <person name="Abolude K."/>
            <person name="Beier-Sexton M."/>
            <person name="Carlyon J.A."/>
            <person name="Carter R."/>
            <person name="Day N.P."/>
            <person name="Dumler S.J."/>
            <person name="Dyachenko V."/>
            <person name="Godinez A."/>
            <person name="Kurtti T.J."/>
            <person name="Lichay M."/>
            <person name="Mullins K.E."/>
            <person name="Ott S."/>
            <person name="Pappas-Brown V."/>
            <person name="Paris D.H."/>
            <person name="Patel P."/>
            <person name="Richards A.L."/>
            <person name="Sadzewicz L."/>
            <person name="Sears K."/>
            <person name="Seidman D."/>
            <person name="Sengamalay N."/>
            <person name="Stenos J."/>
            <person name="Tallon L.J."/>
            <person name="Vincent G."/>
            <person name="Fraser C.M."/>
            <person name="Munderloh U."/>
            <person name="Dunning-Hotopp J.C."/>
        </authorList>
    </citation>
    <scope>NUCLEOTIDE SEQUENCE [LARGE SCALE GENOMIC DNA]</scope>
    <source>
        <strain evidence="2 3">Gilliam</strain>
    </source>
</reference>
<accession>A0A0F3M710</accession>
<dbReference type="GO" id="GO:0004519">
    <property type="term" value="F:endonuclease activity"/>
    <property type="evidence" value="ECO:0007669"/>
    <property type="project" value="UniProtKB-KW"/>
</dbReference>
<gene>
    <name evidence="2" type="ORF">OTSGILL_2403</name>
</gene>
<protein>
    <submittedName>
        <fullName evidence="2">DDE superendonuclease family protein</fullName>
    </submittedName>
</protein>